<evidence type="ECO:0000313" key="4">
    <source>
        <dbReference type="EMBL" id="RNB85092.1"/>
    </source>
</evidence>
<evidence type="ECO:0000256" key="1">
    <source>
        <dbReference type="ARBA" id="ARBA00023015"/>
    </source>
</evidence>
<evidence type="ECO:0000313" key="5">
    <source>
        <dbReference type="Proteomes" id="UP000271031"/>
    </source>
</evidence>
<evidence type="ECO:0000259" key="3">
    <source>
        <dbReference type="Pfam" id="PF09860"/>
    </source>
</evidence>
<keyword evidence="2" id="KW-0804">Transcription</keyword>
<protein>
    <submittedName>
        <fullName evidence="4">DUF2087 domain-containing protein</fullName>
    </submittedName>
</protein>
<dbReference type="AlphaFoldDB" id="A0A3M8DAI9"/>
<keyword evidence="1" id="KW-0805">Transcription regulation</keyword>
<name>A0A3M8DAI9_9BACL</name>
<dbReference type="Proteomes" id="UP000271031">
    <property type="component" value="Unassembled WGS sequence"/>
</dbReference>
<feature type="domain" description="DUF2087" evidence="3">
    <location>
        <begin position="184"/>
        <end position="251"/>
    </location>
</feature>
<proteinExistence type="predicted"/>
<reference evidence="4 5" key="1">
    <citation type="submission" date="2018-10" db="EMBL/GenBank/DDBJ databases">
        <title>Phylogenomics of Brevibacillus.</title>
        <authorList>
            <person name="Dunlap C."/>
        </authorList>
    </citation>
    <scope>NUCLEOTIDE SEQUENCE [LARGE SCALE GENOMIC DNA]</scope>
    <source>
        <strain evidence="4 5">JCM 15716</strain>
    </source>
</reference>
<dbReference type="SUPFAM" id="SSF46894">
    <property type="entry name" value="C-terminal effector domain of the bipartite response regulators"/>
    <property type="match status" value="1"/>
</dbReference>
<dbReference type="CDD" id="cd10451">
    <property type="entry name" value="GIY-YIG_LuxR_like"/>
    <property type="match status" value="1"/>
</dbReference>
<dbReference type="Pfam" id="PF09860">
    <property type="entry name" value="DUF2087"/>
    <property type="match status" value="1"/>
</dbReference>
<organism evidence="4 5">
    <name type="scientific">Brevibacillus fluminis</name>
    <dbReference type="NCBI Taxonomy" id="511487"/>
    <lineage>
        <taxon>Bacteria</taxon>
        <taxon>Bacillati</taxon>
        <taxon>Bacillota</taxon>
        <taxon>Bacilli</taxon>
        <taxon>Bacillales</taxon>
        <taxon>Paenibacillaceae</taxon>
        <taxon>Brevibacillus</taxon>
    </lineage>
</organism>
<gene>
    <name evidence="4" type="ORF">EDM56_19475</name>
</gene>
<dbReference type="InterPro" id="IPR018656">
    <property type="entry name" value="DUF2087"/>
</dbReference>
<dbReference type="GO" id="GO:0003677">
    <property type="term" value="F:DNA binding"/>
    <property type="evidence" value="ECO:0007669"/>
    <property type="project" value="InterPro"/>
</dbReference>
<dbReference type="Gene3D" id="3.40.1440.10">
    <property type="entry name" value="GIY-YIG endonuclease"/>
    <property type="match status" value="1"/>
</dbReference>
<comment type="caution">
    <text evidence="4">The sequence shown here is derived from an EMBL/GenBank/DDBJ whole genome shotgun (WGS) entry which is preliminary data.</text>
</comment>
<dbReference type="InterPro" id="IPR016032">
    <property type="entry name" value="Sig_transdc_resp-reg_C-effctor"/>
</dbReference>
<dbReference type="GO" id="GO:0006355">
    <property type="term" value="P:regulation of DNA-templated transcription"/>
    <property type="evidence" value="ECO:0007669"/>
    <property type="project" value="InterPro"/>
</dbReference>
<accession>A0A3M8DAI9</accession>
<keyword evidence="5" id="KW-1185">Reference proteome</keyword>
<dbReference type="OrthoDB" id="9789954at2"/>
<dbReference type="EMBL" id="RHHQ01000015">
    <property type="protein sequence ID" value="RNB85092.1"/>
    <property type="molecule type" value="Genomic_DNA"/>
</dbReference>
<dbReference type="InterPro" id="IPR035901">
    <property type="entry name" value="GIY-YIG_endonuc_sf"/>
</dbReference>
<evidence type="ECO:0000256" key="2">
    <source>
        <dbReference type="ARBA" id="ARBA00023163"/>
    </source>
</evidence>
<sequence>MDNLPDLFWSASLEEMKRGYRFDGESESFICLICGSDFEQGVIYPHEGKLYEAEKYVRLHVEQEHESMFAHLLELDKKVTGLTDLQKQLLRHFYAGTSDNDIVKETGGSTSTIRNHRFSLREKAKQAKVFLALMDLLEQRPVKQTKLISNHRNATMLDERYAITEEESEAILRTYFPDGLDGMMTEFPKKEKRKVVIMRHVIKRFNPKQTYTENEVNEILGTAYSDHVTLRRYLVDYGFMNRKADGSSYWVNQNEYEEKESDKMERQTRKDAIRAYKEELKPMGIYQIYNKRDGKAMIAGSMNLPAIFNRQRFTLKLGSHTDKALQRDWNDAGEEQFSFDILQQLEPKENETATPDVLKQYQEKLTELERIWRLELQNTEESGYRETKARKQT</sequence>